<name>A0A1E3X5Z6_9BACT</name>
<comment type="caution">
    <text evidence="2">The sequence shown here is derived from an EMBL/GenBank/DDBJ whole genome shotgun (WGS) entry which is preliminary data.</text>
</comment>
<proteinExistence type="predicted"/>
<dbReference type="SUPFAM" id="SSF52540">
    <property type="entry name" value="P-loop containing nucleoside triphosphate hydrolases"/>
    <property type="match status" value="1"/>
</dbReference>
<dbReference type="InterPro" id="IPR027417">
    <property type="entry name" value="P-loop_NTPase"/>
</dbReference>
<evidence type="ECO:0000313" key="3">
    <source>
        <dbReference type="Proteomes" id="UP000094056"/>
    </source>
</evidence>
<dbReference type="Gene3D" id="3.40.50.300">
    <property type="entry name" value="P-loop containing nucleotide triphosphate hydrolases"/>
    <property type="match status" value="1"/>
</dbReference>
<dbReference type="InterPro" id="IPR025420">
    <property type="entry name" value="DUF4143"/>
</dbReference>
<reference evidence="2 3" key="1">
    <citation type="submission" date="2016-07" db="EMBL/GenBank/DDBJ databases">
        <title>Draft genome of Scalindua rubra, obtained from a brine-seawater interface in the Red Sea, sheds light on salt adaptation in anammox bacteria.</title>
        <authorList>
            <person name="Speth D.R."/>
            <person name="Lagkouvardos I."/>
            <person name="Wang Y."/>
            <person name="Qian P.-Y."/>
            <person name="Dutilh B.E."/>
            <person name="Jetten M.S."/>
        </authorList>
    </citation>
    <scope>NUCLEOTIDE SEQUENCE [LARGE SCALE GENOMIC DNA]</scope>
    <source>
        <strain evidence="2">BSI-1</strain>
    </source>
</reference>
<dbReference type="PATRIC" id="fig|1872076.5.peg.4530"/>
<evidence type="ECO:0000259" key="1">
    <source>
        <dbReference type="SMART" id="SM00382"/>
    </source>
</evidence>
<feature type="domain" description="AAA+ ATPase" evidence="1">
    <location>
        <begin position="35"/>
        <end position="165"/>
    </location>
</feature>
<dbReference type="EMBL" id="MAYW01000145">
    <property type="protein sequence ID" value="ODS31093.1"/>
    <property type="molecule type" value="Genomic_DNA"/>
</dbReference>
<dbReference type="PANTHER" id="PTHR33295:SF8">
    <property type="entry name" value="AAA+ ATPASE DOMAIN-CONTAINING PROTEIN"/>
    <property type="match status" value="1"/>
</dbReference>
<evidence type="ECO:0000313" key="2">
    <source>
        <dbReference type="EMBL" id="ODS31093.1"/>
    </source>
</evidence>
<dbReference type="AlphaFoldDB" id="A0A1E3X5Z6"/>
<dbReference type="InterPro" id="IPR003593">
    <property type="entry name" value="AAA+_ATPase"/>
</dbReference>
<dbReference type="Pfam" id="PF13173">
    <property type="entry name" value="AAA_14"/>
    <property type="match status" value="1"/>
</dbReference>
<dbReference type="PANTHER" id="PTHR33295">
    <property type="entry name" value="ATPASE"/>
    <property type="match status" value="1"/>
</dbReference>
<dbReference type="SMART" id="SM00382">
    <property type="entry name" value="AAA"/>
    <property type="match status" value="1"/>
</dbReference>
<protein>
    <submittedName>
        <fullName evidence="2">Archaeal ATPase</fullName>
    </submittedName>
</protein>
<dbReference type="InterPro" id="IPR041682">
    <property type="entry name" value="AAA_14"/>
</dbReference>
<organism evidence="2 3">
    <name type="scientific">Candidatus Scalindua rubra</name>
    <dbReference type="NCBI Taxonomy" id="1872076"/>
    <lineage>
        <taxon>Bacteria</taxon>
        <taxon>Pseudomonadati</taxon>
        <taxon>Planctomycetota</taxon>
        <taxon>Candidatus Brocadiia</taxon>
        <taxon>Candidatus Brocadiales</taxon>
        <taxon>Candidatus Scalinduaceae</taxon>
        <taxon>Candidatus Scalindua</taxon>
    </lineage>
</organism>
<accession>A0A1E3X5Z6</accession>
<sequence length="435" mass="51976">MRNDTEKILYVLNEWFEGKLPWFIERSFPYEWVDSNLILVLAGVRRSGKTYLLYQIVDRLRKDISPQNIIYINLEDDRLYPITGNEIGDILTVYRRNFSVSKSHRVYLFLDEVQNIPNWERTLRRFYDREKGLKLIITGSSAHLLSSEIASSLRGRTLTYRVYPFSFREFLKTKGVSYGVERLRFSRKKDEVLRLFKEYMEYGGFPQVVCEKTRTDLLKEYYRSIMYRDIIERYSIRNIPLFENFLKLTVQNMSSLFSFGKVANVLKSIGYRVSKSTLIDYLRYIENAFLAFEVPVFSYSVKDHIQYPRKIYLIDTGLRNAVSFRFTEDRGRLAENIVFVELLRRFGEGIYYWKDHYGHEVDFVIKKGFQVDQIIQVCWSPDDEKTLKREVAALLKAMEEFKLSYGVVLTEDMYEDREIDNSRVEFRPLWLWLIS</sequence>
<gene>
    <name evidence="2" type="ORF">SCARUB_03800</name>
</gene>
<dbReference type="Proteomes" id="UP000094056">
    <property type="component" value="Unassembled WGS sequence"/>
</dbReference>
<dbReference type="Pfam" id="PF13635">
    <property type="entry name" value="DUF4143"/>
    <property type="match status" value="1"/>
</dbReference>